<sequence>MQNILIVEDDPIIGAEIEAFLNEADYAAKWVRSYRAAHDLPKEVYDLAILDLNLPDGDGMALLSYLSATGAKVIIATVKDDPGFIASALDRGADDYITKPFDLRVLRARIDVRLRESEVGERKIRTHRDCRYDSTRGTIEYRGKVADLTALEFRILSYFICNPNRIFTREQLLARFWDERENYVNDNTLTATIKRIRDKTEKDVITTVRGIGYRME</sequence>
<dbReference type="Gene3D" id="1.10.10.10">
    <property type="entry name" value="Winged helix-like DNA-binding domain superfamily/Winged helix DNA-binding domain"/>
    <property type="match status" value="1"/>
</dbReference>
<dbReference type="GO" id="GO:0032993">
    <property type="term" value="C:protein-DNA complex"/>
    <property type="evidence" value="ECO:0007669"/>
    <property type="project" value="TreeGrafter"/>
</dbReference>
<evidence type="ECO:0000256" key="1">
    <source>
        <dbReference type="ARBA" id="ARBA00022553"/>
    </source>
</evidence>
<dbReference type="AlphaFoldDB" id="A0A448V266"/>
<name>A0A448V266_9FIRM</name>
<keyword evidence="1 6" id="KW-0597">Phosphoprotein</keyword>
<evidence type="ECO:0000256" key="2">
    <source>
        <dbReference type="ARBA" id="ARBA00023012"/>
    </source>
</evidence>
<organism evidence="10 11">
    <name type="scientific">Aedoeadaptatus ivorii</name>
    <dbReference type="NCBI Taxonomy" id="54006"/>
    <lineage>
        <taxon>Bacteria</taxon>
        <taxon>Bacillati</taxon>
        <taxon>Bacillota</taxon>
        <taxon>Tissierellia</taxon>
        <taxon>Tissierellales</taxon>
        <taxon>Peptoniphilaceae</taxon>
        <taxon>Aedoeadaptatus</taxon>
    </lineage>
</organism>
<dbReference type="PANTHER" id="PTHR48111">
    <property type="entry name" value="REGULATOR OF RPOS"/>
    <property type="match status" value="1"/>
</dbReference>
<dbReference type="GO" id="GO:0000156">
    <property type="term" value="F:phosphorelay response regulator activity"/>
    <property type="evidence" value="ECO:0007669"/>
    <property type="project" value="TreeGrafter"/>
</dbReference>
<evidence type="ECO:0000313" key="11">
    <source>
        <dbReference type="Proteomes" id="UP000269544"/>
    </source>
</evidence>
<dbReference type="CDD" id="cd00383">
    <property type="entry name" value="trans_reg_C"/>
    <property type="match status" value="1"/>
</dbReference>
<dbReference type="InterPro" id="IPR001789">
    <property type="entry name" value="Sig_transdc_resp-reg_receiver"/>
</dbReference>
<dbReference type="InterPro" id="IPR011006">
    <property type="entry name" value="CheY-like_superfamily"/>
</dbReference>
<evidence type="ECO:0000256" key="5">
    <source>
        <dbReference type="ARBA" id="ARBA00023163"/>
    </source>
</evidence>
<dbReference type="EMBL" id="LR134523">
    <property type="protein sequence ID" value="VEJ35932.1"/>
    <property type="molecule type" value="Genomic_DNA"/>
</dbReference>
<dbReference type="GO" id="GO:0006355">
    <property type="term" value="P:regulation of DNA-templated transcription"/>
    <property type="evidence" value="ECO:0007669"/>
    <property type="project" value="InterPro"/>
</dbReference>
<evidence type="ECO:0000259" key="9">
    <source>
        <dbReference type="PROSITE" id="PS51755"/>
    </source>
</evidence>
<dbReference type="InterPro" id="IPR001867">
    <property type="entry name" value="OmpR/PhoB-type_DNA-bd"/>
</dbReference>
<evidence type="ECO:0000259" key="8">
    <source>
        <dbReference type="PROSITE" id="PS50110"/>
    </source>
</evidence>
<dbReference type="GO" id="GO:0005829">
    <property type="term" value="C:cytosol"/>
    <property type="evidence" value="ECO:0007669"/>
    <property type="project" value="TreeGrafter"/>
</dbReference>
<dbReference type="GO" id="GO:0000976">
    <property type="term" value="F:transcription cis-regulatory region binding"/>
    <property type="evidence" value="ECO:0007669"/>
    <property type="project" value="TreeGrafter"/>
</dbReference>
<dbReference type="PANTHER" id="PTHR48111:SF22">
    <property type="entry name" value="REGULATOR OF RPOS"/>
    <property type="match status" value="1"/>
</dbReference>
<dbReference type="PROSITE" id="PS51755">
    <property type="entry name" value="OMPR_PHOB"/>
    <property type="match status" value="1"/>
</dbReference>
<evidence type="ECO:0000256" key="4">
    <source>
        <dbReference type="ARBA" id="ARBA00023125"/>
    </source>
</evidence>
<feature type="modified residue" description="4-aspartylphosphate" evidence="6">
    <location>
        <position position="51"/>
    </location>
</feature>
<dbReference type="OrthoDB" id="9790454at2"/>
<keyword evidence="4 7" id="KW-0238">DNA-binding</keyword>
<feature type="domain" description="Response regulatory" evidence="8">
    <location>
        <begin position="3"/>
        <end position="114"/>
    </location>
</feature>
<keyword evidence="2" id="KW-0902">Two-component regulatory system</keyword>
<dbReference type="RefSeq" id="WP_126465682.1">
    <property type="nucleotide sequence ID" value="NZ_JAUSWF010000003.1"/>
</dbReference>
<protein>
    <submittedName>
        <fullName evidence="10">Sensory transduction protein regX3</fullName>
    </submittedName>
</protein>
<evidence type="ECO:0000313" key="10">
    <source>
        <dbReference type="EMBL" id="VEJ35932.1"/>
    </source>
</evidence>
<dbReference type="Pfam" id="PF00486">
    <property type="entry name" value="Trans_reg_C"/>
    <property type="match status" value="1"/>
</dbReference>
<dbReference type="SMART" id="SM00862">
    <property type="entry name" value="Trans_reg_C"/>
    <property type="match status" value="1"/>
</dbReference>
<dbReference type="SMART" id="SM00448">
    <property type="entry name" value="REC"/>
    <property type="match status" value="1"/>
</dbReference>
<keyword evidence="3" id="KW-0805">Transcription regulation</keyword>
<dbReference type="InterPro" id="IPR039420">
    <property type="entry name" value="WalR-like"/>
</dbReference>
<dbReference type="Pfam" id="PF00072">
    <property type="entry name" value="Response_reg"/>
    <property type="match status" value="1"/>
</dbReference>
<dbReference type="InterPro" id="IPR036388">
    <property type="entry name" value="WH-like_DNA-bd_sf"/>
</dbReference>
<accession>A0A448V266</accession>
<evidence type="ECO:0000256" key="7">
    <source>
        <dbReference type="PROSITE-ProRule" id="PRU01091"/>
    </source>
</evidence>
<dbReference type="SUPFAM" id="SSF52172">
    <property type="entry name" value="CheY-like"/>
    <property type="match status" value="1"/>
</dbReference>
<dbReference type="PROSITE" id="PS50110">
    <property type="entry name" value="RESPONSE_REGULATORY"/>
    <property type="match status" value="1"/>
</dbReference>
<gene>
    <name evidence="10" type="primary">regX3_1</name>
    <name evidence="10" type="ORF">NCTC13079_01121</name>
</gene>
<proteinExistence type="predicted"/>
<keyword evidence="11" id="KW-1185">Reference proteome</keyword>
<evidence type="ECO:0000256" key="3">
    <source>
        <dbReference type="ARBA" id="ARBA00023015"/>
    </source>
</evidence>
<reference evidence="10 11" key="1">
    <citation type="submission" date="2018-12" db="EMBL/GenBank/DDBJ databases">
        <authorList>
            <consortium name="Pathogen Informatics"/>
        </authorList>
    </citation>
    <scope>NUCLEOTIDE SEQUENCE [LARGE SCALE GENOMIC DNA]</scope>
    <source>
        <strain evidence="10 11">NCTC13079</strain>
    </source>
</reference>
<evidence type="ECO:0000256" key="6">
    <source>
        <dbReference type="PROSITE-ProRule" id="PRU00169"/>
    </source>
</evidence>
<keyword evidence="5" id="KW-0804">Transcription</keyword>
<feature type="DNA-binding region" description="OmpR/PhoB-type" evidence="7">
    <location>
        <begin position="122"/>
        <end position="216"/>
    </location>
</feature>
<dbReference type="Gene3D" id="6.10.250.690">
    <property type="match status" value="1"/>
</dbReference>
<dbReference type="Proteomes" id="UP000269544">
    <property type="component" value="Chromosome"/>
</dbReference>
<dbReference type="Gene3D" id="3.40.50.2300">
    <property type="match status" value="1"/>
</dbReference>
<dbReference type="KEGG" id="piv:NCTC13079_01121"/>
<feature type="domain" description="OmpR/PhoB-type" evidence="9">
    <location>
        <begin position="122"/>
        <end position="216"/>
    </location>
</feature>